<organism evidence="8 9">
    <name type="scientific">Ceutorhynchus assimilis</name>
    <name type="common">cabbage seed weevil</name>
    <dbReference type="NCBI Taxonomy" id="467358"/>
    <lineage>
        <taxon>Eukaryota</taxon>
        <taxon>Metazoa</taxon>
        <taxon>Ecdysozoa</taxon>
        <taxon>Arthropoda</taxon>
        <taxon>Hexapoda</taxon>
        <taxon>Insecta</taxon>
        <taxon>Pterygota</taxon>
        <taxon>Neoptera</taxon>
        <taxon>Endopterygota</taxon>
        <taxon>Coleoptera</taxon>
        <taxon>Polyphaga</taxon>
        <taxon>Cucujiformia</taxon>
        <taxon>Curculionidae</taxon>
        <taxon>Ceutorhynchinae</taxon>
        <taxon>Ceutorhynchus</taxon>
    </lineage>
</organism>
<dbReference type="GO" id="GO:0015165">
    <property type="term" value="F:pyrimidine nucleotide-sugar transmembrane transporter activity"/>
    <property type="evidence" value="ECO:0007669"/>
    <property type="project" value="InterPro"/>
</dbReference>
<keyword evidence="9" id="KW-1185">Reference proteome</keyword>
<dbReference type="OrthoDB" id="419167at2759"/>
<dbReference type="NCBIfam" id="TIGR00803">
    <property type="entry name" value="nst"/>
    <property type="match status" value="1"/>
</dbReference>
<reference evidence="8" key="1">
    <citation type="submission" date="2022-01" db="EMBL/GenBank/DDBJ databases">
        <authorList>
            <person name="King R."/>
        </authorList>
    </citation>
    <scope>NUCLEOTIDE SEQUENCE</scope>
</reference>
<feature type="transmembrane region" description="Helical" evidence="7">
    <location>
        <begin position="114"/>
        <end position="135"/>
    </location>
</feature>
<dbReference type="Proteomes" id="UP001152799">
    <property type="component" value="Chromosome 12"/>
</dbReference>
<comment type="similarity">
    <text evidence="2">Belongs to the nucleotide-sugar transporter family. SLC35A subfamily.</text>
</comment>
<feature type="transmembrane region" description="Helical" evidence="7">
    <location>
        <begin position="173"/>
        <end position="197"/>
    </location>
</feature>
<evidence type="ECO:0000256" key="2">
    <source>
        <dbReference type="ARBA" id="ARBA00009976"/>
    </source>
</evidence>
<accession>A0A9N9MHM1</accession>
<proteinExistence type="inferred from homology"/>
<name>A0A9N9MHM1_9CUCU</name>
<feature type="transmembrane region" description="Helical" evidence="7">
    <location>
        <begin position="248"/>
        <end position="271"/>
    </location>
</feature>
<comment type="subcellular location">
    <subcellularLocation>
        <location evidence="1">Membrane</location>
        <topology evidence="1">Multi-pass membrane protein</topology>
    </subcellularLocation>
</comment>
<keyword evidence="3" id="KW-0762">Sugar transport</keyword>
<evidence type="ECO:0008006" key="10">
    <source>
        <dbReference type="Google" id="ProtNLM"/>
    </source>
</evidence>
<evidence type="ECO:0000256" key="6">
    <source>
        <dbReference type="ARBA" id="ARBA00023136"/>
    </source>
</evidence>
<evidence type="ECO:0000256" key="5">
    <source>
        <dbReference type="ARBA" id="ARBA00022989"/>
    </source>
</evidence>
<feature type="transmembrane region" description="Helical" evidence="7">
    <location>
        <begin position="218"/>
        <end position="242"/>
    </location>
</feature>
<dbReference type="PANTHER" id="PTHR10231">
    <property type="entry name" value="NUCLEOTIDE-SUGAR TRANSMEMBRANE TRANSPORTER"/>
    <property type="match status" value="1"/>
</dbReference>
<evidence type="ECO:0000313" key="8">
    <source>
        <dbReference type="EMBL" id="CAG9762910.1"/>
    </source>
</evidence>
<dbReference type="AlphaFoldDB" id="A0A9N9MHM1"/>
<feature type="transmembrane region" description="Helical" evidence="7">
    <location>
        <begin position="87"/>
        <end position="108"/>
    </location>
</feature>
<evidence type="ECO:0000256" key="4">
    <source>
        <dbReference type="ARBA" id="ARBA00022692"/>
    </source>
</evidence>
<feature type="transmembrane region" description="Helical" evidence="7">
    <location>
        <begin position="20"/>
        <end position="38"/>
    </location>
</feature>
<keyword evidence="3" id="KW-0813">Transport</keyword>
<keyword evidence="4 7" id="KW-0812">Transmembrane</keyword>
<evidence type="ECO:0000256" key="1">
    <source>
        <dbReference type="ARBA" id="ARBA00004141"/>
    </source>
</evidence>
<sequence>MIPRISWRELFPSKFSQIVFVLYVLLFVNQGILVTASQQSDNKYNYNIVTVVLMTELLKLVLSTLLYCREQSPAQLVREIVINRKVLALYFVPAFLYCLYNNLAFVNLSNFDPTTYYLVMQLRVVVTGILFQLIFNKLLSKKQWLSLIILTIGCMLKQIPMNQPQEETTTKSQSLALSLGTVLIFIQIVCSCFAGVYNEYLLKNQGNDVNIFVQNVFMYLDSIICNVALLSVNGSIATAFLYDNLVKVLHYKVLLVMLNNAIVGIVTSLFLKTLNSILKTFASALELILTAVLSLVLFGIPIYLNTILSICTVMYAIYLYSQNPVNNKSDRGGDEEEEQMLQMEKV</sequence>
<dbReference type="GO" id="GO:0000139">
    <property type="term" value="C:Golgi membrane"/>
    <property type="evidence" value="ECO:0007669"/>
    <property type="project" value="InterPro"/>
</dbReference>
<evidence type="ECO:0000256" key="7">
    <source>
        <dbReference type="SAM" id="Phobius"/>
    </source>
</evidence>
<protein>
    <recommendedName>
        <fullName evidence="10">CMP-sialic acid transporter</fullName>
    </recommendedName>
</protein>
<dbReference type="InterPro" id="IPR007271">
    <property type="entry name" value="Nuc_sug_transpt"/>
</dbReference>
<dbReference type="EMBL" id="OU892288">
    <property type="protein sequence ID" value="CAG9762910.1"/>
    <property type="molecule type" value="Genomic_DNA"/>
</dbReference>
<keyword evidence="5 7" id="KW-1133">Transmembrane helix</keyword>
<dbReference type="SUPFAM" id="SSF103481">
    <property type="entry name" value="Multidrug resistance efflux transporter EmrE"/>
    <property type="match status" value="1"/>
</dbReference>
<dbReference type="PIRSF" id="PIRSF005799">
    <property type="entry name" value="UDP-gal_transpt"/>
    <property type="match status" value="1"/>
</dbReference>
<gene>
    <name evidence="8" type="ORF">CEUTPL_LOCUS3581</name>
</gene>
<evidence type="ECO:0000313" key="9">
    <source>
        <dbReference type="Proteomes" id="UP001152799"/>
    </source>
</evidence>
<dbReference type="InterPro" id="IPR037185">
    <property type="entry name" value="EmrE-like"/>
</dbReference>
<dbReference type="Pfam" id="PF04142">
    <property type="entry name" value="Nuc_sug_transp"/>
    <property type="match status" value="1"/>
</dbReference>
<keyword evidence="6 7" id="KW-0472">Membrane</keyword>
<evidence type="ECO:0000256" key="3">
    <source>
        <dbReference type="ARBA" id="ARBA00022597"/>
    </source>
</evidence>